<dbReference type="AlphaFoldDB" id="A0A061DSH3"/>
<proteinExistence type="predicted"/>
<organism evidence="2 3">
    <name type="scientific">Theobroma cacao</name>
    <name type="common">Cacao</name>
    <name type="synonym">Cocoa</name>
    <dbReference type="NCBI Taxonomy" id="3641"/>
    <lineage>
        <taxon>Eukaryota</taxon>
        <taxon>Viridiplantae</taxon>
        <taxon>Streptophyta</taxon>
        <taxon>Embryophyta</taxon>
        <taxon>Tracheophyta</taxon>
        <taxon>Spermatophyta</taxon>
        <taxon>Magnoliopsida</taxon>
        <taxon>eudicotyledons</taxon>
        <taxon>Gunneridae</taxon>
        <taxon>Pentapetalae</taxon>
        <taxon>rosids</taxon>
        <taxon>malvids</taxon>
        <taxon>Malvales</taxon>
        <taxon>Malvaceae</taxon>
        <taxon>Byttnerioideae</taxon>
        <taxon>Theobroma</taxon>
    </lineage>
</organism>
<dbReference type="OMA" id="DENCCLG"/>
<keyword evidence="1" id="KW-0732">Signal</keyword>
<dbReference type="Gramene" id="EOX92933">
    <property type="protein sequence ID" value="EOX92933"/>
    <property type="gene ID" value="TCM_001795"/>
</dbReference>
<gene>
    <name evidence="2" type="ORF">TCM_001795</name>
</gene>
<accession>A0A061DSH3</accession>
<sequence length="69" mass="7770">MARRQTILITCLMWLLVVSSITLCAYATAGARLESFEQGFHPQGCRCCFFIWKPMIRCGKVCCGDDCCI</sequence>
<dbReference type="Proteomes" id="UP000026915">
    <property type="component" value="Chromosome 1"/>
</dbReference>
<dbReference type="EMBL" id="CM001879">
    <property type="protein sequence ID" value="EOX92933.1"/>
    <property type="molecule type" value="Genomic_DNA"/>
</dbReference>
<dbReference type="InParanoid" id="A0A061DSH3"/>
<protein>
    <recommendedName>
        <fullName evidence="4">Transmembrane protein</fullName>
    </recommendedName>
</protein>
<reference evidence="2 3" key="1">
    <citation type="journal article" date="2013" name="Genome Biol.">
        <title>The genome sequence of the most widely cultivated cacao type and its use to identify candidate genes regulating pod color.</title>
        <authorList>
            <person name="Motamayor J.C."/>
            <person name="Mockaitis K."/>
            <person name="Schmutz J."/>
            <person name="Haiminen N."/>
            <person name="Iii D.L."/>
            <person name="Cornejo O."/>
            <person name="Findley S.D."/>
            <person name="Zheng P."/>
            <person name="Utro F."/>
            <person name="Royaert S."/>
            <person name="Saski C."/>
            <person name="Jenkins J."/>
            <person name="Podicheti R."/>
            <person name="Zhao M."/>
            <person name="Scheffler B.E."/>
            <person name="Stack J.C."/>
            <person name="Feltus F.A."/>
            <person name="Mustiga G.M."/>
            <person name="Amores F."/>
            <person name="Phillips W."/>
            <person name="Marelli J.P."/>
            <person name="May G.D."/>
            <person name="Shapiro H."/>
            <person name="Ma J."/>
            <person name="Bustamante C.D."/>
            <person name="Schnell R.J."/>
            <person name="Main D."/>
            <person name="Gilbert D."/>
            <person name="Parida L."/>
            <person name="Kuhn D.N."/>
        </authorList>
    </citation>
    <scope>NUCLEOTIDE SEQUENCE [LARGE SCALE GENOMIC DNA]</scope>
    <source>
        <strain evidence="3">cv. Matina 1-6</strain>
    </source>
</reference>
<name>A0A061DSH3_THECC</name>
<evidence type="ECO:0000313" key="3">
    <source>
        <dbReference type="Proteomes" id="UP000026915"/>
    </source>
</evidence>
<feature type="chain" id="PRO_5001601173" description="Transmembrane protein" evidence="1">
    <location>
        <begin position="21"/>
        <end position="69"/>
    </location>
</feature>
<feature type="signal peptide" evidence="1">
    <location>
        <begin position="1"/>
        <end position="20"/>
    </location>
</feature>
<evidence type="ECO:0000256" key="1">
    <source>
        <dbReference type="SAM" id="SignalP"/>
    </source>
</evidence>
<keyword evidence="3" id="KW-1185">Reference proteome</keyword>
<evidence type="ECO:0008006" key="4">
    <source>
        <dbReference type="Google" id="ProtNLM"/>
    </source>
</evidence>
<evidence type="ECO:0000313" key="2">
    <source>
        <dbReference type="EMBL" id="EOX92933.1"/>
    </source>
</evidence>
<dbReference type="HOGENOM" id="CLU_205515_0_0_1"/>